<dbReference type="EMBL" id="FNVO01000014">
    <property type="protein sequence ID" value="SEG81372.1"/>
    <property type="molecule type" value="Genomic_DNA"/>
</dbReference>
<keyword evidence="3" id="KW-1185">Reference proteome</keyword>
<protein>
    <submittedName>
        <fullName evidence="2">Predicted dithiol-disulfide isomerase, DsbA family</fullName>
    </submittedName>
</protein>
<dbReference type="Pfam" id="PF01323">
    <property type="entry name" value="DSBA"/>
    <property type="match status" value="1"/>
</dbReference>
<sequence>MLHRKRRLDRALERTGRSVELVWRSFQLDPGYPPNVRWTLTEAHLNRYGIDRAENDRRLAAVTALAAEVGLDYRLDRALMANTFDAHRLVHHAAAFGQGTRMAERLMRAYAIDGLWIGGPRTLTGMAAAEGLPALEPGAYEAEVKADLERARRYGVHGVPTLVADETYMLVSPSLEELTAFLRNS</sequence>
<evidence type="ECO:0000313" key="3">
    <source>
        <dbReference type="Proteomes" id="UP000236723"/>
    </source>
</evidence>
<evidence type="ECO:0000313" key="2">
    <source>
        <dbReference type="EMBL" id="SEG81372.1"/>
    </source>
</evidence>
<dbReference type="GO" id="GO:0016491">
    <property type="term" value="F:oxidoreductase activity"/>
    <property type="evidence" value="ECO:0007669"/>
    <property type="project" value="InterPro"/>
</dbReference>
<dbReference type="Proteomes" id="UP000236723">
    <property type="component" value="Unassembled WGS sequence"/>
</dbReference>
<accession>A0A1H6D7X0</accession>
<dbReference type="InterPro" id="IPR001853">
    <property type="entry name" value="DSBA-like_thioredoxin_dom"/>
</dbReference>
<gene>
    <name evidence="2" type="ORF">SAMN04489712_11440</name>
</gene>
<dbReference type="InterPro" id="IPR036249">
    <property type="entry name" value="Thioredoxin-like_sf"/>
</dbReference>
<organism evidence="2 3">
    <name type="scientific">Thermomonospora echinospora</name>
    <dbReference type="NCBI Taxonomy" id="1992"/>
    <lineage>
        <taxon>Bacteria</taxon>
        <taxon>Bacillati</taxon>
        <taxon>Actinomycetota</taxon>
        <taxon>Actinomycetes</taxon>
        <taxon>Streptosporangiales</taxon>
        <taxon>Thermomonosporaceae</taxon>
        <taxon>Thermomonospora</taxon>
    </lineage>
</organism>
<dbReference type="PANTHER" id="PTHR13887:SF41">
    <property type="entry name" value="THIOREDOXIN SUPERFAMILY PROTEIN"/>
    <property type="match status" value="1"/>
</dbReference>
<proteinExistence type="predicted"/>
<evidence type="ECO:0000259" key="1">
    <source>
        <dbReference type="Pfam" id="PF01323"/>
    </source>
</evidence>
<dbReference type="OrthoDB" id="9799122at2"/>
<reference evidence="3" key="1">
    <citation type="submission" date="2016-10" db="EMBL/GenBank/DDBJ databases">
        <authorList>
            <person name="Varghese N."/>
            <person name="Submissions S."/>
        </authorList>
    </citation>
    <scope>NUCLEOTIDE SEQUENCE [LARGE SCALE GENOMIC DNA]</scope>
    <source>
        <strain evidence="3">DSM 43163</strain>
    </source>
</reference>
<dbReference type="PANTHER" id="PTHR13887">
    <property type="entry name" value="GLUTATHIONE S-TRANSFERASE KAPPA"/>
    <property type="match status" value="1"/>
</dbReference>
<keyword evidence="2" id="KW-0413">Isomerase</keyword>
<dbReference type="Gene3D" id="3.40.30.10">
    <property type="entry name" value="Glutaredoxin"/>
    <property type="match status" value="1"/>
</dbReference>
<dbReference type="RefSeq" id="WP_160147114.1">
    <property type="nucleotide sequence ID" value="NZ_FNVO01000014.1"/>
</dbReference>
<dbReference type="SUPFAM" id="SSF52833">
    <property type="entry name" value="Thioredoxin-like"/>
    <property type="match status" value="1"/>
</dbReference>
<dbReference type="GO" id="GO:0016853">
    <property type="term" value="F:isomerase activity"/>
    <property type="evidence" value="ECO:0007669"/>
    <property type="project" value="UniProtKB-KW"/>
</dbReference>
<feature type="domain" description="DSBA-like thioredoxin" evidence="1">
    <location>
        <begin position="5"/>
        <end position="178"/>
    </location>
</feature>
<dbReference type="AlphaFoldDB" id="A0A1H6D7X0"/>
<name>A0A1H6D7X0_9ACTN</name>